<proteinExistence type="predicted"/>
<evidence type="ECO:0000313" key="2">
    <source>
        <dbReference type="Proteomes" id="UP001189429"/>
    </source>
</evidence>
<comment type="caution">
    <text evidence="1">The sequence shown here is derived from an EMBL/GenBank/DDBJ whole genome shotgun (WGS) entry which is preliminary data.</text>
</comment>
<accession>A0ABN9QUJ9</accession>
<keyword evidence="2" id="KW-1185">Reference proteome</keyword>
<sequence>VSAVHAAKPEARLLNAAGKGDPDEVEVQLKFGGEDFESSEILLASSFRAEAVELFPHIAGVGEAEAEVLQSFVEAQ</sequence>
<feature type="non-terminal residue" evidence="1">
    <location>
        <position position="1"/>
    </location>
</feature>
<feature type="non-terminal residue" evidence="1">
    <location>
        <position position="76"/>
    </location>
</feature>
<gene>
    <name evidence="1" type="ORF">PCOR1329_LOCUS13563</name>
</gene>
<dbReference type="Proteomes" id="UP001189429">
    <property type="component" value="Unassembled WGS sequence"/>
</dbReference>
<name>A0ABN9QUJ9_9DINO</name>
<organism evidence="1 2">
    <name type="scientific">Prorocentrum cordatum</name>
    <dbReference type="NCBI Taxonomy" id="2364126"/>
    <lineage>
        <taxon>Eukaryota</taxon>
        <taxon>Sar</taxon>
        <taxon>Alveolata</taxon>
        <taxon>Dinophyceae</taxon>
        <taxon>Prorocentrales</taxon>
        <taxon>Prorocentraceae</taxon>
        <taxon>Prorocentrum</taxon>
    </lineage>
</organism>
<evidence type="ECO:0000313" key="1">
    <source>
        <dbReference type="EMBL" id="CAK0807785.1"/>
    </source>
</evidence>
<protein>
    <submittedName>
        <fullName evidence="1">Uncharacterized protein</fullName>
    </submittedName>
</protein>
<reference evidence="1" key="1">
    <citation type="submission" date="2023-10" db="EMBL/GenBank/DDBJ databases">
        <authorList>
            <person name="Chen Y."/>
            <person name="Shah S."/>
            <person name="Dougan E. K."/>
            <person name="Thang M."/>
            <person name="Chan C."/>
        </authorList>
    </citation>
    <scope>NUCLEOTIDE SEQUENCE [LARGE SCALE GENOMIC DNA]</scope>
</reference>
<dbReference type="EMBL" id="CAUYUJ010004008">
    <property type="protein sequence ID" value="CAK0807785.1"/>
    <property type="molecule type" value="Genomic_DNA"/>
</dbReference>